<accession>A0ABD0P5I9</accession>
<proteinExistence type="predicted"/>
<gene>
    <name evidence="1" type="ORF">M9458_033930</name>
</gene>
<evidence type="ECO:0000313" key="1">
    <source>
        <dbReference type="EMBL" id="KAL0169334.1"/>
    </source>
</evidence>
<sequence length="91" mass="10111">HVRYETLFEQLRESLSRLQPAVNGDTSENVVSEPAEQMETAALCGTGSCEHGARIGADFGWDAPRFQRKFFAPGAGAEVHRFSYPTVLPWK</sequence>
<name>A0ABD0P5I9_CIRMR</name>
<organism evidence="1 2">
    <name type="scientific">Cirrhinus mrigala</name>
    <name type="common">Mrigala</name>
    <dbReference type="NCBI Taxonomy" id="683832"/>
    <lineage>
        <taxon>Eukaryota</taxon>
        <taxon>Metazoa</taxon>
        <taxon>Chordata</taxon>
        <taxon>Craniata</taxon>
        <taxon>Vertebrata</taxon>
        <taxon>Euteleostomi</taxon>
        <taxon>Actinopterygii</taxon>
        <taxon>Neopterygii</taxon>
        <taxon>Teleostei</taxon>
        <taxon>Ostariophysi</taxon>
        <taxon>Cypriniformes</taxon>
        <taxon>Cyprinidae</taxon>
        <taxon>Labeoninae</taxon>
        <taxon>Labeonini</taxon>
        <taxon>Cirrhinus</taxon>
    </lineage>
</organism>
<dbReference type="EMBL" id="JAMKFB020000017">
    <property type="protein sequence ID" value="KAL0169334.1"/>
    <property type="molecule type" value="Genomic_DNA"/>
</dbReference>
<evidence type="ECO:0000313" key="2">
    <source>
        <dbReference type="Proteomes" id="UP001529510"/>
    </source>
</evidence>
<comment type="caution">
    <text evidence="1">The sequence shown here is derived from an EMBL/GenBank/DDBJ whole genome shotgun (WGS) entry which is preliminary data.</text>
</comment>
<keyword evidence="2" id="KW-1185">Reference proteome</keyword>
<protein>
    <submittedName>
        <fullName evidence="1">Uncharacterized protein</fullName>
    </submittedName>
</protein>
<dbReference type="Proteomes" id="UP001529510">
    <property type="component" value="Unassembled WGS sequence"/>
</dbReference>
<dbReference type="AlphaFoldDB" id="A0ABD0P5I9"/>
<reference evidence="1 2" key="1">
    <citation type="submission" date="2024-05" db="EMBL/GenBank/DDBJ databases">
        <title>Genome sequencing and assembly of Indian major carp, Cirrhinus mrigala (Hamilton, 1822).</title>
        <authorList>
            <person name="Mohindra V."/>
            <person name="Chowdhury L.M."/>
            <person name="Lal K."/>
            <person name="Jena J.K."/>
        </authorList>
    </citation>
    <scope>NUCLEOTIDE SEQUENCE [LARGE SCALE GENOMIC DNA]</scope>
    <source>
        <strain evidence="1">CM1030</strain>
        <tissue evidence="1">Blood</tissue>
    </source>
</reference>
<feature type="non-terminal residue" evidence="1">
    <location>
        <position position="1"/>
    </location>
</feature>